<evidence type="ECO:0000256" key="2">
    <source>
        <dbReference type="ARBA" id="ARBA00022694"/>
    </source>
</evidence>
<dbReference type="RefSeq" id="WP_270898405.1">
    <property type="nucleotide sequence ID" value="NZ_JBHSPF010000004.1"/>
</dbReference>
<comment type="catalytic activity">
    <reaction evidence="3">
        <text>cytidine(34) in elongator tRNA(Met) + acetate + ATP = N(4)-acetylcytidine(34) in elongator tRNA(Met) + AMP + diphosphate</text>
        <dbReference type="Rhea" id="RHEA:58144"/>
        <dbReference type="Rhea" id="RHEA-COMP:10693"/>
        <dbReference type="Rhea" id="RHEA-COMP:10694"/>
        <dbReference type="ChEBI" id="CHEBI:30089"/>
        <dbReference type="ChEBI" id="CHEBI:30616"/>
        <dbReference type="ChEBI" id="CHEBI:33019"/>
        <dbReference type="ChEBI" id="CHEBI:74900"/>
        <dbReference type="ChEBI" id="CHEBI:82748"/>
        <dbReference type="ChEBI" id="CHEBI:456215"/>
    </reaction>
</comment>
<dbReference type="PANTHER" id="PTHR37825:SF1">
    <property type="entry name" value="TRNA(MET) CYTIDINE ACETATE LIGASE"/>
    <property type="match status" value="1"/>
</dbReference>
<dbReference type="Proteomes" id="UP001596143">
    <property type="component" value="Unassembled WGS sequence"/>
</dbReference>
<keyword evidence="3" id="KW-0067">ATP-binding</keyword>
<keyword evidence="3" id="KW-0963">Cytoplasm</keyword>
<comment type="caution">
    <text evidence="4">The sequence shown here is derived from an EMBL/GenBank/DDBJ whole genome shotgun (WGS) entry which is preliminary data.</text>
</comment>
<keyword evidence="3" id="KW-0820">tRNA-binding</keyword>
<sequence>MKAVGLIVEYNPFHNGHLYHLETSKKKTAADVVVCVMSGYFLQRGEPALLPRKERTLMALKGGADLVIELPYIFSSQHANWFARGAVSALHHLGVDVLCFGSEHGNVSSFQELVQFLTENDDVYQQAVQTYIKKGYSYPKATAMAFQKLESTSSLPDLSKPNNILGFHYLKAIEELNSSIKAETIPRKQADFHDETITTKTVASATSIRRALLTNPSTKNIEHTIPASTKQQLVSFMQREEGFYEWERYFPFLQGKILTTPLKYLSSIYEAEEGLERRFYNAIKKCSSFRSFMEEVKTKRYTWTRLQRFAVQILTGTTKEETKEALSCGGVDHLRVLGMNKKGQAYLSQIKKHVDIPIYTNMPREKTPQQQLNERAALTYYLPLSPEKRQKKWKEDYALPPMILKE</sequence>
<comment type="caution">
    <text evidence="3">Lacks conserved residue(s) required for the propagation of feature annotation.</text>
</comment>
<keyword evidence="2 3" id="KW-0819">tRNA processing</keyword>
<comment type="function">
    <text evidence="3">Catalyzes the formation of N(4)-acetylcytidine (ac(4)C) at the wobble position of elongator tRNA(Met), using acetate and ATP as substrates. First activates an acetate ion to form acetyladenylate (Ac-AMP) and then transfers the acetyl group to tRNA to form ac(4)C34.</text>
</comment>
<feature type="binding site" evidence="3">
    <location>
        <position position="162"/>
    </location>
    <ligand>
        <name>ATP</name>
        <dbReference type="ChEBI" id="CHEBI:30616"/>
    </ligand>
</feature>
<evidence type="ECO:0000313" key="5">
    <source>
        <dbReference type="Proteomes" id="UP001596143"/>
    </source>
</evidence>
<dbReference type="Pfam" id="PF05636">
    <property type="entry name" value="HIGH_NTase1"/>
    <property type="match status" value="1"/>
</dbReference>
<evidence type="ECO:0000256" key="1">
    <source>
        <dbReference type="ARBA" id="ARBA00022598"/>
    </source>
</evidence>
<evidence type="ECO:0000256" key="3">
    <source>
        <dbReference type="HAMAP-Rule" id="MF_01539"/>
    </source>
</evidence>
<comment type="subcellular location">
    <subcellularLocation>
        <location evidence="3">Cytoplasm</location>
    </subcellularLocation>
</comment>
<dbReference type="EC" id="6.3.4.-" evidence="3"/>
<dbReference type="InterPro" id="IPR008513">
    <property type="entry name" value="tRNA(Met)_cyd_acetate_ligase"/>
</dbReference>
<feature type="binding site" evidence="3">
    <location>
        <position position="101"/>
    </location>
    <ligand>
        <name>ATP</name>
        <dbReference type="ChEBI" id="CHEBI:30616"/>
    </ligand>
</feature>
<dbReference type="HAMAP" id="MF_01539">
    <property type="entry name" value="TmcAL"/>
    <property type="match status" value="1"/>
</dbReference>
<gene>
    <name evidence="3" type="primary">tmcAL</name>
    <name evidence="4" type="ORF">ACFPTR_00715</name>
</gene>
<keyword evidence="1 3" id="KW-0436">Ligase</keyword>
<protein>
    <recommendedName>
        <fullName evidence="3">tRNA(Met) cytidine acetate ligase</fullName>
        <ecNumber evidence="3">6.3.4.-</ecNumber>
    </recommendedName>
</protein>
<name>A0ABW0U1V7_9BACI</name>
<dbReference type="SUPFAM" id="SSF52374">
    <property type="entry name" value="Nucleotidylyl transferase"/>
    <property type="match status" value="1"/>
</dbReference>
<dbReference type="NCBIfam" id="NF010191">
    <property type="entry name" value="PRK13670.1"/>
    <property type="match status" value="1"/>
</dbReference>
<dbReference type="PANTHER" id="PTHR37825">
    <property type="entry name" value="TRNA(MET) CYTIDINE ACETATE LIGASE"/>
    <property type="match status" value="1"/>
</dbReference>
<evidence type="ECO:0000313" key="4">
    <source>
        <dbReference type="EMBL" id="MFC5627417.1"/>
    </source>
</evidence>
<keyword evidence="5" id="KW-1185">Reference proteome</keyword>
<reference evidence="5" key="1">
    <citation type="journal article" date="2019" name="Int. J. Syst. Evol. Microbiol.">
        <title>The Global Catalogue of Microorganisms (GCM) 10K type strain sequencing project: providing services to taxonomists for standard genome sequencing and annotation.</title>
        <authorList>
            <consortium name="The Broad Institute Genomics Platform"/>
            <consortium name="The Broad Institute Genome Sequencing Center for Infectious Disease"/>
            <person name="Wu L."/>
            <person name="Ma J."/>
        </authorList>
    </citation>
    <scope>NUCLEOTIDE SEQUENCE [LARGE SCALE GENOMIC DNA]</scope>
    <source>
        <strain evidence="5">CGMCC 1.15790</strain>
    </source>
</reference>
<feature type="binding site" evidence="3">
    <location>
        <begin position="7"/>
        <end position="20"/>
    </location>
    <ligand>
        <name>ATP</name>
        <dbReference type="ChEBI" id="CHEBI:30616"/>
    </ligand>
</feature>
<keyword evidence="3" id="KW-0694">RNA-binding</keyword>
<dbReference type="InterPro" id="IPR014729">
    <property type="entry name" value="Rossmann-like_a/b/a_fold"/>
</dbReference>
<accession>A0ABW0U1V7</accession>
<comment type="similarity">
    <text evidence="3">Belongs to the TmcAL family.</text>
</comment>
<dbReference type="Gene3D" id="3.40.50.620">
    <property type="entry name" value="HUPs"/>
    <property type="match status" value="1"/>
</dbReference>
<keyword evidence="3" id="KW-0547">Nucleotide-binding</keyword>
<organism evidence="4 5">
    <name type="scientific">Aliibacillus thermotolerans</name>
    <dbReference type="NCBI Taxonomy" id="1834418"/>
    <lineage>
        <taxon>Bacteria</taxon>
        <taxon>Bacillati</taxon>
        <taxon>Bacillota</taxon>
        <taxon>Bacilli</taxon>
        <taxon>Bacillales</taxon>
        <taxon>Bacillaceae</taxon>
        <taxon>Aliibacillus</taxon>
    </lineage>
</organism>
<feature type="binding site" evidence="3">
    <location>
        <position position="187"/>
    </location>
    <ligand>
        <name>ATP</name>
        <dbReference type="ChEBI" id="CHEBI:30616"/>
    </ligand>
</feature>
<proteinExistence type="inferred from homology"/>
<dbReference type="EMBL" id="JBHSPF010000004">
    <property type="protein sequence ID" value="MFC5627417.1"/>
    <property type="molecule type" value="Genomic_DNA"/>
</dbReference>